<dbReference type="Proteomes" id="UP001341281">
    <property type="component" value="Chromosome 03"/>
</dbReference>
<accession>A0AAQ3WI68</accession>
<gene>
    <name evidence="6" type="ORF">U9M48_012039</name>
</gene>
<dbReference type="SUPFAM" id="SSF54001">
    <property type="entry name" value="Cysteine proteinases"/>
    <property type="match status" value="1"/>
</dbReference>
<dbReference type="Gene3D" id="3.40.395.10">
    <property type="entry name" value="Adenoviral Proteinase, Chain A"/>
    <property type="match status" value="1"/>
</dbReference>
<name>A0AAQ3WI68_PASNO</name>
<dbReference type="Pfam" id="PF02902">
    <property type="entry name" value="Peptidase_C48"/>
    <property type="match status" value="1"/>
</dbReference>
<dbReference type="InterPro" id="IPR003653">
    <property type="entry name" value="Peptidase_C48_C"/>
</dbReference>
<dbReference type="PROSITE" id="PS50600">
    <property type="entry name" value="ULP_PROTEASE"/>
    <property type="match status" value="1"/>
</dbReference>
<evidence type="ECO:0000256" key="3">
    <source>
        <dbReference type="ARBA" id="ARBA00022801"/>
    </source>
</evidence>
<organism evidence="6 7">
    <name type="scientific">Paspalum notatum var. saurae</name>
    <dbReference type="NCBI Taxonomy" id="547442"/>
    <lineage>
        <taxon>Eukaryota</taxon>
        <taxon>Viridiplantae</taxon>
        <taxon>Streptophyta</taxon>
        <taxon>Embryophyta</taxon>
        <taxon>Tracheophyta</taxon>
        <taxon>Spermatophyta</taxon>
        <taxon>Magnoliopsida</taxon>
        <taxon>Liliopsida</taxon>
        <taxon>Poales</taxon>
        <taxon>Poaceae</taxon>
        <taxon>PACMAD clade</taxon>
        <taxon>Panicoideae</taxon>
        <taxon>Andropogonodae</taxon>
        <taxon>Paspaleae</taxon>
        <taxon>Paspalinae</taxon>
        <taxon>Paspalum</taxon>
    </lineage>
</organism>
<dbReference type="PANTHER" id="PTHR12606:SF141">
    <property type="entry name" value="GH15225P-RELATED"/>
    <property type="match status" value="1"/>
</dbReference>
<dbReference type="EMBL" id="CP144747">
    <property type="protein sequence ID" value="WVZ62275.1"/>
    <property type="molecule type" value="Genomic_DNA"/>
</dbReference>
<sequence>GTPRSQQAVTMDEMYNEMNLQAEKPKIINNNAENQLHISSTINNVDDTSTKKATHVTYVGENWLEVQHPPVRFPLTIVHLKYFYIMCGLGHSQWKDYVAVRFSQATTVTWENFGQSIEPTGLCDNFFIAGFCRKHFEECHPRSSKKHFFYPKVGHSMMNHNREGNANVLQTCFFGANSAYNLRLSDKLYFPVCHLNHWFVFIVDLKHSCYVFLDSYYNEGDYYQQEVSSALGLYAGAGSMIDLSRFRILYPPVPKQTTNNDCGIFMLKFMEYWNFAVDMKLKFSQEDIPKIRIQLARELYLLIRTQRISHLLTIFTNRELILASSISFFFIFSV</sequence>
<evidence type="ECO:0000256" key="2">
    <source>
        <dbReference type="ARBA" id="ARBA00022670"/>
    </source>
</evidence>
<protein>
    <recommendedName>
        <fullName evidence="5">Ubiquitin-like protease family profile domain-containing protein</fullName>
    </recommendedName>
</protein>
<evidence type="ECO:0000313" key="7">
    <source>
        <dbReference type="Proteomes" id="UP001341281"/>
    </source>
</evidence>
<feature type="domain" description="Ubiquitin-like protease family profile" evidence="5">
    <location>
        <begin position="106"/>
        <end position="273"/>
    </location>
</feature>
<evidence type="ECO:0000256" key="4">
    <source>
        <dbReference type="ARBA" id="ARBA00022807"/>
    </source>
</evidence>
<dbReference type="GO" id="GO:0016929">
    <property type="term" value="F:deSUMOylase activity"/>
    <property type="evidence" value="ECO:0007669"/>
    <property type="project" value="TreeGrafter"/>
</dbReference>
<dbReference type="GO" id="GO:0016926">
    <property type="term" value="P:protein desumoylation"/>
    <property type="evidence" value="ECO:0007669"/>
    <property type="project" value="TreeGrafter"/>
</dbReference>
<dbReference type="GO" id="GO:0005634">
    <property type="term" value="C:nucleus"/>
    <property type="evidence" value="ECO:0007669"/>
    <property type="project" value="TreeGrafter"/>
</dbReference>
<evidence type="ECO:0000256" key="1">
    <source>
        <dbReference type="ARBA" id="ARBA00005234"/>
    </source>
</evidence>
<keyword evidence="7" id="KW-1185">Reference proteome</keyword>
<keyword evidence="3" id="KW-0378">Hydrolase</keyword>
<evidence type="ECO:0000259" key="5">
    <source>
        <dbReference type="PROSITE" id="PS50600"/>
    </source>
</evidence>
<dbReference type="PANTHER" id="PTHR12606">
    <property type="entry name" value="SENTRIN/SUMO-SPECIFIC PROTEASE"/>
    <property type="match status" value="1"/>
</dbReference>
<proteinExistence type="inferred from homology"/>
<keyword evidence="2" id="KW-0645">Protease</keyword>
<dbReference type="AlphaFoldDB" id="A0AAQ3WI68"/>
<dbReference type="InterPro" id="IPR038765">
    <property type="entry name" value="Papain-like_cys_pep_sf"/>
</dbReference>
<keyword evidence="4" id="KW-0788">Thiol protease</keyword>
<comment type="similarity">
    <text evidence="1">Belongs to the peptidase C48 family.</text>
</comment>
<reference evidence="6 7" key="1">
    <citation type="submission" date="2024-02" db="EMBL/GenBank/DDBJ databases">
        <title>High-quality chromosome-scale genome assembly of Pensacola bahiagrass (Paspalum notatum Flugge var. saurae).</title>
        <authorList>
            <person name="Vega J.M."/>
            <person name="Podio M."/>
            <person name="Orjuela J."/>
            <person name="Siena L.A."/>
            <person name="Pessino S.C."/>
            <person name="Combes M.C."/>
            <person name="Mariac C."/>
            <person name="Albertini E."/>
            <person name="Pupilli F."/>
            <person name="Ortiz J.P.A."/>
            <person name="Leblanc O."/>
        </authorList>
    </citation>
    <scope>NUCLEOTIDE SEQUENCE [LARGE SCALE GENOMIC DNA]</scope>
    <source>
        <strain evidence="6">R1</strain>
        <tissue evidence="6">Leaf</tissue>
    </source>
</reference>
<feature type="non-terminal residue" evidence="6">
    <location>
        <position position="1"/>
    </location>
</feature>
<evidence type="ECO:0000313" key="6">
    <source>
        <dbReference type="EMBL" id="WVZ62275.1"/>
    </source>
</evidence>
<dbReference type="GO" id="GO:0006508">
    <property type="term" value="P:proteolysis"/>
    <property type="evidence" value="ECO:0007669"/>
    <property type="project" value="UniProtKB-KW"/>
</dbReference>